<sequence>MTRLQIALDAIDTANAKDPKLDNGQPEALLYGQRMTEECKRLFPNASEALQVASRGQHVERWVLKRADYPEGRAGYLKWRRDLGAHHANRVSEIMADAGYSEEDVTAAGAMLRKEGIKRNEQVQALEDIICFVFIKYYFAPFAAKHSPEKVLSIVVKTARKMSTDARSRALQEFDLPDDLAAAFEAPAA</sequence>
<accession>A0ABY1P5A5</accession>
<dbReference type="Pfam" id="PF13875">
    <property type="entry name" value="DUF4202"/>
    <property type="match status" value="1"/>
</dbReference>
<comment type="caution">
    <text evidence="1">The sequence shown here is derived from an EMBL/GenBank/DDBJ whole genome shotgun (WGS) entry which is preliminary data.</text>
</comment>
<dbReference type="PANTHER" id="PTHR41729:SF1">
    <property type="entry name" value="GLUTAMYL-TRNA SYNTHETASE"/>
    <property type="match status" value="1"/>
</dbReference>
<keyword evidence="2" id="KW-1185">Reference proteome</keyword>
<organism evidence="1 2">
    <name type="scientific">Shimia sagamensis</name>
    <dbReference type="NCBI Taxonomy" id="1566352"/>
    <lineage>
        <taxon>Bacteria</taxon>
        <taxon>Pseudomonadati</taxon>
        <taxon>Pseudomonadota</taxon>
        <taxon>Alphaproteobacteria</taxon>
        <taxon>Rhodobacterales</taxon>
        <taxon>Roseobacteraceae</taxon>
    </lineage>
</organism>
<dbReference type="InterPro" id="IPR025255">
    <property type="entry name" value="DUF4202"/>
</dbReference>
<evidence type="ECO:0000313" key="2">
    <source>
        <dbReference type="Proteomes" id="UP001157961"/>
    </source>
</evidence>
<name>A0ABY1P5A5_9RHOB</name>
<evidence type="ECO:0008006" key="3">
    <source>
        <dbReference type="Google" id="ProtNLM"/>
    </source>
</evidence>
<gene>
    <name evidence="1" type="ORF">SAMN06265373_105118</name>
</gene>
<reference evidence="1 2" key="1">
    <citation type="submission" date="2017-05" db="EMBL/GenBank/DDBJ databases">
        <authorList>
            <person name="Varghese N."/>
            <person name="Submissions S."/>
        </authorList>
    </citation>
    <scope>NUCLEOTIDE SEQUENCE [LARGE SCALE GENOMIC DNA]</scope>
    <source>
        <strain evidence="1 2">DSM 29734</strain>
    </source>
</reference>
<dbReference type="EMBL" id="FXTY01000005">
    <property type="protein sequence ID" value="SMP25552.1"/>
    <property type="molecule type" value="Genomic_DNA"/>
</dbReference>
<evidence type="ECO:0000313" key="1">
    <source>
        <dbReference type="EMBL" id="SMP25552.1"/>
    </source>
</evidence>
<dbReference type="RefSeq" id="WP_283426540.1">
    <property type="nucleotide sequence ID" value="NZ_FXTY01000005.1"/>
</dbReference>
<protein>
    <recommendedName>
        <fullName evidence="3">DUF4202 domain-containing protein</fullName>
    </recommendedName>
</protein>
<proteinExistence type="predicted"/>
<dbReference type="PANTHER" id="PTHR41729">
    <property type="entry name" value="GLUTAMYL-TRNA SYNTHETASE"/>
    <property type="match status" value="1"/>
</dbReference>
<dbReference type="Proteomes" id="UP001157961">
    <property type="component" value="Unassembled WGS sequence"/>
</dbReference>